<keyword evidence="6" id="KW-0812">Transmembrane</keyword>
<evidence type="ECO:0000259" key="7">
    <source>
        <dbReference type="SMART" id="SM00244"/>
    </source>
</evidence>
<dbReference type="Pfam" id="PF01145">
    <property type="entry name" value="Band_7"/>
    <property type="match status" value="1"/>
</dbReference>
<evidence type="ECO:0000256" key="5">
    <source>
        <dbReference type="SAM" id="MobiDB-lite"/>
    </source>
</evidence>
<evidence type="ECO:0000256" key="2">
    <source>
        <dbReference type="ARBA" id="ARBA00007161"/>
    </source>
</evidence>
<dbReference type="CDD" id="cd03399">
    <property type="entry name" value="SPFH_flotillin"/>
    <property type="match status" value="1"/>
</dbReference>
<dbReference type="PANTHER" id="PTHR13806">
    <property type="entry name" value="FLOTILLIN-RELATED"/>
    <property type="match status" value="1"/>
</dbReference>
<comment type="similarity">
    <text evidence="2">Belongs to the band 7/mec-2 family. Flotillin subfamily.</text>
</comment>
<dbReference type="PANTHER" id="PTHR13806:SF46">
    <property type="entry name" value="FLOTILLIN-1-RELATED"/>
    <property type="match status" value="1"/>
</dbReference>
<evidence type="ECO:0000256" key="6">
    <source>
        <dbReference type="SAM" id="Phobius"/>
    </source>
</evidence>
<dbReference type="Proteomes" id="UP001500390">
    <property type="component" value="Unassembled WGS sequence"/>
</dbReference>
<organism evidence="8 9">
    <name type="scientific">Ornithinibacter aureus</name>
    <dbReference type="NCBI Taxonomy" id="622664"/>
    <lineage>
        <taxon>Bacteria</taxon>
        <taxon>Bacillati</taxon>
        <taxon>Actinomycetota</taxon>
        <taxon>Actinomycetes</taxon>
        <taxon>Micrococcales</taxon>
        <taxon>Intrasporangiaceae</taxon>
        <taxon>Ornithinibacter</taxon>
    </lineage>
</organism>
<keyword evidence="4" id="KW-0175">Coiled coil</keyword>
<feature type="region of interest" description="Disordered" evidence="5">
    <location>
        <begin position="506"/>
        <end position="537"/>
    </location>
</feature>
<feature type="coiled-coil region" evidence="4">
    <location>
        <begin position="232"/>
        <end position="267"/>
    </location>
</feature>
<comment type="subcellular location">
    <subcellularLocation>
        <location evidence="1">Membrane</location>
    </subcellularLocation>
</comment>
<feature type="coiled-coil region" evidence="4">
    <location>
        <begin position="346"/>
        <end position="373"/>
    </location>
</feature>
<dbReference type="Gene3D" id="3.30.479.30">
    <property type="entry name" value="Band 7 domain"/>
    <property type="match status" value="1"/>
</dbReference>
<dbReference type="Pfam" id="PF15975">
    <property type="entry name" value="Flot"/>
    <property type="match status" value="1"/>
</dbReference>
<comment type="caution">
    <text evidence="8">The sequence shown here is derived from an EMBL/GenBank/DDBJ whole genome shotgun (WGS) entry which is preliminary data.</text>
</comment>
<evidence type="ECO:0000256" key="1">
    <source>
        <dbReference type="ARBA" id="ARBA00004370"/>
    </source>
</evidence>
<sequence>MERRADATHERADNMFGLEIPVALISVLGLVTLLFLLGLIIASRYKVAGPNEAFIVTGRPGKEVRNPETGIMSTDLSGQKVVMGGGVFVVPFVQRLHVLDLSSRRIMIQIRSAVSGQGVKLNLDGVAIVKVGGNEDSIRAAAQRFLTQQGEIETFTQETLAGSLRSIVGSLSVEQIIRDRAAFAQRVADEAESSLTGQGLILDTFQIQDITDDGSYLSDLGRPESARVGQTAAIAEANARQAAEQARLAAEQEIAVANRQLALKQSEIKAETDAAAATAAAAGPLAQADREQVILTEQEKVAVRQAALKERQLDTEVRKPADAERYKVEQEAEGARNAAIAEADARRQASIAAAQAEAEKARLTGEAEKSRRTALADAEAIEGERRGQADKALRVAQAEALRAEGEAQASAILATGQAEAEAMNKRADAFARYNEAAVLQMLVEALPKVAHELAAPMASIDQLTVLSTDGAGALPKQVTDNLTQTMAMLKNTTGIDIQSIVQGFGDGSPTTTTTTTERPVKGSAVSAPSAAIASTDE</sequence>
<proteinExistence type="inferred from homology"/>
<dbReference type="InterPro" id="IPR036013">
    <property type="entry name" value="Band_7/SPFH_dom_sf"/>
</dbReference>
<dbReference type="SUPFAM" id="SSF117892">
    <property type="entry name" value="Band 7/SPFH domain"/>
    <property type="match status" value="1"/>
</dbReference>
<dbReference type="InterPro" id="IPR027705">
    <property type="entry name" value="Flotillin_fam"/>
</dbReference>
<feature type="domain" description="Band 7" evidence="7">
    <location>
        <begin position="43"/>
        <end position="224"/>
    </location>
</feature>
<dbReference type="SMART" id="SM00244">
    <property type="entry name" value="PHB"/>
    <property type="match status" value="1"/>
</dbReference>
<gene>
    <name evidence="8" type="ORF">GCM10023153_14740</name>
</gene>
<evidence type="ECO:0000313" key="9">
    <source>
        <dbReference type="Proteomes" id="UP001500390"/>
    </source>
</evidence>
<dbReference type="InterPro" id="IPR001107">
    <property type="entry name" value="Band_7"/>
</dbReference>
<evidence type="ECO:0000313" key="8">
    <source>
        <dbReference type="EMBL" id="GAA4394086.1"/>
    </source>
</evidence>
<feature type="transmembrane region" description="Helical" evidence="6">
    <location>
        <begin position="20"/>
        <end position="42"/>
    </location>
</feature>
<evidence type="ECO:0000256" key="3">
    <source>
        <dbReference type="ARBA" id="ARBA00023136"/>
    </source>
</evidence>
<feature type="compositionally biased region" description="Low complexity" evidence="5">
    <location>
        <begin position="523"/>
        <end position="537"/>
    </location>
</feature>
<dbReference type="InterPro" id="IPR031905">
    <property type="entry name" value="Flotillin_C"/>
</dbReference>
<dbReference type="EMBL" id="BAABFX010000023">
    <property type="protein sequence ID" value="GAA4394086.1"/>
    <property type="molecule type" value="Genomic_DNA"/>
</dbReference>
<name>A0ABP8JPL4_9MICO</name>
<evidence type="ECO:0000256" key="4">
    <source>
        <dbReference type="SAM" id="Coils"/>
    </source>
</evidence>
<reference evidence="9" key="1">
    <citation type="journal article" date="2019" name="Int. J. Syst. Evol. Microbiol.">
        <title>The Global Catalogue of Microorganisms (GCM) 10K type strain sequencing project: providing services to taxonomists for standard genome sequencing and annotation.</title>
        <authorList>
            <consortium name="The Broad Institute Genomics Platform"/>
            <consortium name="The Broad Institute Genome Sequencing Center for Infectious Disease"/>
            <person name="Wu L."/>
            <person name="Ma J."/>
        </authorList>
    </citation>
    <scope>NUCLEOTIDE SEQUENCE [LARGE SCALE GENOMIC DNA]</scope>
    <source>
        <strain evidence="9">JCM 17738</strain>
    </source>
</reference>
<keyword evidence="9" id="KW-1185">Reference proteome</keyword>
<keyword evidence="3 6" id="KW-0472">Membrane</keyword>
<keyword evidence="6" id="KW-1133">Transmembrane helix</keyword>
<accession>A0ABP8JPL4</accession>
<protein>
    <submittedName>
        <fullName evidence="8">Flotillin family protein</fullName>
    </submittedName>
</protein>